<feature type="transmembrane region" description="Helical" evidence="6">
    <location>
        <begin position="153"/>
        <end position="172"/>
    </location>
</feature>
<dbReference type="GO" id="GO:0015144">
    <property type="term" value="F:carbohydrate transmembrane transporter activity"/>
    <property type="evidence" value="ECO:0007669"/>
    <property type="project" value="InterPro"/>
</dbReference>
<feature type="transmembrane region" description="Helical" evidence="6">
    <location>
        <begin position="399"/>
        <end position="418"/>
    </location>
</feature>
<keyword evidence="3 6" id="KW-0812">Transmembrane</keyword>
<evidence type="ECO:0000256" key="3">
    <source>
        <dbReference type="ARBA" id="ARBA00022692"/>
    </source>
</evidence>
<comment type="subcellular location">
    <subcellularLocation>
        <location evidence="1">Membrane</location>
        <topology evidence="1">Multi-pass membrane protein</topology>
    </subcellularLocation>
</comment>
<evidence type="ECO:0000256" key="1">
    <source>
        <dbReference type="ARBA" id="ARBA00004141"/>
    </source>
</evidence>
<feature type="transmembrane region" description="Helical" evidence="6">
    <location>
        <begin position="34"/>
        <end position="55"/>
    </location>
</feature>
<dbReference type="PANTHER" id="PTHR16119:SF17">
    <property type="entry name" value="TRANSMEMBRANE PROTEIN 144"/>
    <property type="match status" value="1"/>
</dbReference>
<dbReference type="AlphaFoldDB" id="A0AAE1D575"/>
<dbReference type="InterPro" id="IPR010651">
    <property type="entry name" value="Sugar_transport"/>
</dbReference>
<dbReference type="EMBL" id="JAWDGP010005328">
    <property type="protein sequence ID" value="KAK3757757.1"/>
    <property type="molecule type" value="Genomic_DNA"/>
</dbReference>
<keyword evidence="8" id="KW-1185">Reference proteome</keyword>
<evidence type="ECO:0000256" key="4">
    <source>
        <dbReference type="ARBA" id="ARBA00022989"/>
    </source>
</evidence>
<keyword evidence="5 6" id="KW-0472">Membrane</keyword>
<accession>A0AAE1D575</accession>
<feature type="transmembrane region" description="Helical" evidence="6">
    <location>
        <begin position="339"/>
        <end position="360"/>
    </location>
</feature>
<comment type="similarity">
    <text evidence="2">Belongs to the TMEM144 family.</text>
</comment>
<keyword evidence="4 6" id="KW-1133">Transmembrane helix</keyword>
<evidence type="ECO:0000313" key="7">
    <source>
        <dbReference type="EMBL" id="KAK3757757.1"/>
    </source>
</evidence>
<dbReference type="GO" id="GO:0016020">
    <property type="term" value="C:membrane"/>
    <property type="evidence" value="ECO:0007669"/>
    <property type="project" value="UniProtKB-SubCell"/>
</dbReference>
<organism evidence="7 8">
    <name type="scientific">Elysia crispata</name>
    <name type="common">lettuce slug</name>
    <dbReference type="NCBI Taxonomy" id="231223"/>
    <lineage>
        <taxon>Eukaryota</taxon>
        <taxon>Metazoa</taxon>
        <taxon>Spiralia</taxon>
        <taxon>Lophotrochozoa</taxon>
        <taxon>Mollusca</taxon>
        <taxon>Gastropoda</taxon>
        <taxon>Heterobranchia</taxon>
        <taxon>Euthyneura</taxon>
        <taxon>Panpulmonata</taxon>
        <taxon>Sacoglossa</taxon>
        <taxon>Placobranchoidea</taxon>
        <taxon>Plakobranchidae</taxon>
        <taxon>Elysia</taxon>
    </lineage>
</organism>
<dbReference type="PANTHER" id="PTHR16119">
    <property type="entry name" value="TRANSMEMBRANE PROTEIN 144"/>
    <property type="match status" value="1"/>
</dbReference>
<dbReference type="Pfam" id="PF07857">
    <property type="entry name" value="TMEM144"/>
    <property type="match status" value="1"/>
</dbReference>
<feature type="transmembrane region" description="Helical" evidence="6">
    <location>
        <begin position="120"/>
        <end position="141"/>
    </location>
</feature>
<feature type="transmembrane region" description="Helical" evidence="6">
    <location>
        <begin position="372"/>
        <end position="390"/>
    </location>
</feature>
<feature type="transmembrane region" description="Helical" evidence="6">
    <location>
        <begin position="308"/>
        <end position="327"/>
    </location>
</feature>
<gene>
    <name evidence="7" type="ORF">RRG08_027119</name>
</gene>
<name>A0AAE1D575_9GAST</name>
<evidence type="ECO:0008006" key="9">
    <source>
        <dbReference type="Google" id="ProtNLM"/>
    </source>
</evidence>
<feature type="transmembrane region" description="Helical" evidence="6">
    <location>
        <begin position="67"/>
        <end position="86"/>
    </location>
</feature>
<feature type="transmembrane region" description="Helical" evidence="6">
    <location>
        <begin position="92"/>
        <end position="113"/>
    </location>
</feature>
<feature type="transmembrane region" description="Helical" evidence="6">
    <location>
        <begin position="267"/>
        <end position="288"/>
    </location>
</feature>
<evidence type="ECO:0000313" key="8">
    <source>
        <dbReference type="Proteomes" id="UP001283361"/>
    </source>
</evidence>
<sequence length="420" mass="45810">MAAINNMYDTWSIYANNISTTEAPATTESPGKPYPVYVGFICAIIAVILYGSNFIPVKKYYTGDGMFFQFVLCNGIFLVGIVLQLIQNSKFFPLVMVGGAIWATGNLCVVPVIKTIGMGLGISLWGTVALVAGWASGKFGWFGTDRDSISHVGLNYGGVVLAACSILLYVLVKDEISSAKPTDQEVEVVAPEVAPLLPEVNNRSINHPQRNREDAFSQFTGSQEVLVFKKGPIQDRNSNSEEESLSHSVLHDDRLFFEDFPPTTKKLTGLVLCLFSGICYGLNFVPSIYVQDNYSHQGATKNGLDYVFAQYCGIYLASAIYFYIYCLMKKNSPKIYPQVILPGVLSGILWAIATACWFVANAELSESVSFPIVSTGPSAIASLFWGVCVFREVRGIRNILILVSGFLVMTAGALLAGFSR</sequence>
<evidence type="ECO:0000256" key="5">
    <source>
        <dbReference type="ARBA" id="ARBA00023136"/>
    </source>
</evidence>
<protein>
    <recommendedName>
        <fullName evidence="9">Transmembrane protein 144</fullName>
    </recommendedName>
</protein>
<evidence type="ECO:0000256" key="2">
    <source>
        <dbReference type="ARBA" id="ARBA00005731"/>
    </source>
</evidence>
<proteinExistence type="inferred from homology"/>
<comment type="caution">
    <text evidence="7">The sequence shown here is derived from an EMBL/GenBank/DDBJ whole genome shotgun (WGS) entry which is preliminary data.</text>
</comment>
<reference evidence="7" key="1">
    <citation type="journal article" date="2023" name="G3 (Bethesda)">
        <title>A reference genome for the long-term kleptoplast-retaining sea slug Elysia crispata morphotype clarki.</title>
        <authorList>
            <person name="Eastman K.E."/>
            <person name="Pendleton A.L."/>
            <person name="Shaikh M.A."/>
            <person name="Suttiyut T."/>
            <person name="Ogas R."/>
            <person name="Tomko P."/>
            <person name="Gavelis G."/>
            <person name="Widhalm J.R."/>
            <person name="Wisecaver J.H."/>
        </authorList>
    </citation>
    <scope>NUCLEOTIDE SEQUENCE</scope>
    <source>
        <strain evidence="7">ECLA1</strain>
    </source>
</reference>
<dbReference type="InterPro" id="IPR012435">
    <property type="entry name" value="TMEM144"/>
</dbReference>
<dbReference type="Proteomes" id="UP001283361">
    <property type="component" value="Unassembled WGS sequence"/>
</dbReference>
<evidence type="ECO:0000256" key="6">
    <source>
        <dbReference type="SAM" id="Phobius"/>
    </source>
</evidence>